<evidence type="ECO:0000259" key="1">
    <source>
        <dbReference type="Pfam" id="PF11823"/>
    </source>
</evidence>
<dbReference type="STRING" id="880526.GCA_000427365_01716"/>
<evidence type="ECO:0000313" key="2">
    <source>
        <dbReference type="EMBL" id="SUE34865.1"/>
    </source>
</evidence>
<protein>
    <submittedName>
        <fullName evidence="2">Protein of uncharacterized function (DUF3343)</fullName>
    </submittedName>
</protein>
<proteinExistence type="predicted"/>
<dbReference type="Pfam" id="PF11823">
    <property type="entry name" value="Se_S_carrier"/>
    <property type="match status" value="1"/>
</dbReference>
<feature type="domain" description="Putative Se/S carrier protein-like" evidence="1">
    <location>
        <begin position="2"/>
        <end position="62"/>
    </location>
</feature>
<evidence type="ECO:0000313" key="3">
    <source>
        <dbReference type="Proteomes" id="UP000255233"/>
    </source>
</evidence>
<dbReference type="RefSeq" id="WP_037291778.1">
    <property type="nucleotide sequence ID" value="NZ_CALVFX010000006.1"/>
</dbReference>
<gene>
    <name evidence="2" type="ORF">NCTC11190_02102</name>
</gene>
<keyword evidence="3" id="KW-1185">Reference proteome</keyword>
<reference evidence="2 3" key="1">
    <citation type="submission" date="2018-06" db="EMBL/GenBank/DDBJ databases">
        <authorList>
            <consortium name="Pathogen Informatics"/>
            <person name="Doyle S."/>
        </authorList>
    </citation>
    <scope>NUCLEOTIDE SEQUENCE [LARGE SCALE GENOMIC DNA]</scope>
    <source>
        <strain evidence="2 3">NCTC11190</strain>
    </source>
</reference>
<dbReference type="Proteomes" id="UP000255233">
    <property type="component" value="Unassembled WGS sequence"/>
</dbReference>
<accession>A0A379MTH9</accession>
<dbReference type="InterPro" id="IPR021778">
    <property type="entry name" value="Se/S_carrier-like"/>
</dbReference>
<dbReference type="OrthoDB" id="3192849at2"/>
<name>A0A379MTH9_9BACT</name>
<dbReference type="EMBL" id="UGVL01000001">
    <property type="protein sequence ID" value="SUE34865.1"/>
    <property type="molecule type" value="Genomic_DNA"/>
</dbReference>
<dbReference type="AlphaFoldDB" id="A0A379MTH9"/>
<sequence>MIVLFRNAREVIRADAAAREAGLDCRVRPVPEEYSAECGMCLFVADAHSGVFRELMLRNRIEATYHDEK</sequence>
<organism evidence="2 3">
    <name type="scientific">Rikenella microfusus</name>
    <dbReference type="NCBI Taxonomy" id="28139"/>
    <lineage>
        <taxon>Bacteria</taxon>
        <taxon>Pseudomonadati</taxon>
        <taxon>Bacteroidota</taxon>
        <taxon>Bacteroidia</taxon>
        <taxon>Bacteroidales</taxon>
        <taxon>Rikenellaceae</taxon>
        <taxon>Rikenella</taxon>
    </lineage>
</organism>